<sequence>MFGVPGLFQADDLGLEKSDALLDLMKGEIVQVLPDLMRRAPAGRRAKNPFVIDVHVRLSQSRLKDFQSYTRASLSQSEPLPPRRGRKHHFKANTVSCPPNAV</sequence>
<proteinExistence type="predicted"/>
<evidence type="ECO:0000256" key="1">
    <source>
        <dbReference type="SAM" id="MobiDB-lite"/>
    </source>
</evidence>
<name>A0A4U8Z5X1_METTU</name>
<dbReference type="KEGG" id="mtun:MTUNDRAET4_3772"/>
<dbReference type="AlphaFoldDB" id="A0A4U8Z5X1"/>
<accession>A0A4U8Z5X1</accession>
<feature type="compositionally biased region" description="Polar residues" evidence="1">
    <location>
        <begin position="93"/>
        <end position="102"/>
    </location>
</feature>
<reference evidence="2 3" key="1">
    <citation type="submission" date="2019-03" db="EMBL/GenBank/DDBJ databases">
        <authorList>
            <person name="Kox A.R. M."/>
        </authorList>
    </citation>
    <scope>NUCLEOTIDE SEQUENCE [LARGE SCALE GENOMIC DNA]</scope>
    <source>
        <strain evidence="2">MTUNDRAET4 annotated genome</strain>
    </source>
</reference>
<evidence type="ECO:0000313" key="2">
    <source>
        <dbReference type="EMBL" id="VFU10659.1"/>
    </source>
</evidence>
<feature type="region of interest" description="Disordered" evidence="1">
    <location>
        <begin position="70"/>
        <end position="102"/>
    </location>
</feature>
<protein>
    <submittedName>
        <fullName evidence="2">Uncharacterized protein</fullName>
    </submittedName>
</protein>
<evidence type="ECO:0000313" key="3">
    <source>
        <dbReference type="Proteomes" id="UP000294360"/>
    </source>
</evidence>
<dbReference type="EMBL" id="LR536450">
    <property type="protein sequence ID" value="VFU10659.1"/>
    <property type="molecule type" value="Genomic_DNA"/>
</dbReference>
<dbReference type="Proteomes" id="UP000294360">
    <property type="component" value="Chromosome"/>
</dbReference>
<gene>
    <name evidence="2" type="ORF">MTUNDRAET4_3772</name>
</gene>
<organism evidence="2 3">
    <name type="scientific">Methylocella tundrae</name>
    <dbReference type="NCBI Taxonomy" id="227605"/>
    <lineage>
        <taxon>Bacteria</taxon>
        <taxon>Pseudomonadati</taxon>
        <taxon>Pseudomonadota</taxon>
        <taxon>Alphaproteobacteria</taxon>
        <taxon>Hyphomicrobiales</taxon>
        <taxon>Beijerinckiaceae</taxon>
        <taxon>Methylocella</taxon>
    </lineage>
</organism>